<protein>
    <submittedName>
        <fullName evidence="2">Uncharacterized protein</fullName>
    </submittedName>
</protein>
<keyword evidence="3" id="KW-1185">Reference proteome</keyword>
<feature type="signal peptide" evidence="1">
    <location>
        <begin position="1"/>
        <end position="26"/>
    </location>
</feature>
<dbReference type="EMBL" id="KZ451969">
    <property type="protein sequence ID" value="PKA56963.1"/>
    <property type="molecule type" value="Genomic_DNA"/>
</dbReference>
<evidence type="ECO:0000313" key="3">
    <source>
        <dbReference type="Proteomes" id="UP000236161"/>
    </source>
</evidence>
<accession>A0A2I0AN35</accession>
<evidence type="ECO:0000313" key="2">
    <source>
        <dbReference type="EMBL" id="PKA56963.1"/>
    </source>
</evidence>
<keyword evidence="1" id="KW-0732">Signal</keyword>
<name>A0A2I0AN35_9ASPA</name>
<feature type="chain" id="PRO_5014197181" evidence="1">
    <location>
        <begin position="27"/>
        <end position="289"/>
    </location>
</feature>
<proteinExistence type="predicted"/>
<reference evidence="2 3" key="1">
    <citation type="journal article" date="2017" name="Nature">
        <title>The Apostasia genome and the evolution of orchids.</title>
        <authorList>
            <person name="Zhang G.Q."/>
            <person name="Liu K.W."/>
            <person name="Li Z."/>
            <person name="Lohaus R."/>
            <person name="Hsiao Y.Y."/>
            <person name="Niu S.C."/>
            <person name="Wang J.Y."/>
            <person name="Lin Y.C."/>
            <person name="Xu Q."/>
            <person name="Chen L.J."/>
            <person name="Yoshida K."/>
            <person name="Fujiwara S."/>
            <person name="Wang Z.W."/>
            <person name="Zhang Y.Q."/>
            <person name="Mitsuda N."/>
            <person name="Wang M."/>
            <person name="Liu G.H."/>
            <person name="Pecoraro L."/>
            <person name="Huang H.X."/>
            <person name="Xiao X.J."/>
            <person name="Lin M."/>
            <person name="Wu X.Y."/>
            <person name="Wu W.L."/>
            <person name="Chen Y.Y."/>
            <person name="Chang S.B."/>
            <person name="Sakamoto S."/>
            <person name="Ohme-Takagi M."/>
            <person name="Yagi M."/>
            <person name="Zeng S.J."/>
            <person name="Shen C.Y."/>
            <person name="Yeh C.M."/>
            <person name="Luo Y.B."/>
            <person name="Tsai W.C."/>
            <person name="Van de Peer Y."/>
            <person name="Liu Z.J."/>
        </authorList>
    </citation>
    <scope>NUCLEOTIDE SEQUENCE [LARGE SCALE GENOMIC DNA]</scope>
    <source>
        <strain evidence="3">cv. Shenzhen</strain>
        <tissue evidence="2">Stem</tissue>
    </source>
</reference>
<dbReference type="Proteomes" id="UP000236161">
    <property type="component" value="Unassembled WGS sequence"/>
</dbReference>
<sequence>MSHLKFHICMWSVLISPCLISSSIYAWVPFSNEELLEHSALWSQDRILDKILLAQDVPALPATQLARPFWTSFFRDPIIQNRLCGNNIWNYTNSSVDLLRLFRNAHMHSGDNKFKEEHVLANNDGIIFLLRCVQDPLQRLLQSLDRWKRHGQLLLCNPLSSSKSIFSGERPPHVCLNAKAKTNELDVQLSAPTMDRRANNAADYNNGAFVVGKESNSNHTPNTQGDVNSQSVGNVLNGRGMNGVIQSNGGIPIPKNIVEQAVAHKNDIVGMDEEEAQGISKEWQFALVG</sequence>
<evidence type="ECO:0000256" key="1">
    <source>
        <dbReference type="SAM" id="SignalP"/>
    </source>
</evidence>
<organism evidence="2 3">
    <name type="scientific">Apostasia shenzhenica</name>
    <dbReference type="NCBI Taxonomy" id="1088818"/>
    <lineage>
        <taxon>Eukaryota</taxon>
        <taxon>Viridiplantae</taxon>
        <taxon>Streptophyta</taxon>
        <taxon>Embryophyta</taxon>
        <taxon>Tracheophyta</taxon>
        <taxon>Spermatophyta</taxon>
        <taxon>Magnoliopsida</taxon>
        <taxon>Liliopsida</taxon>
        <taxon>Asparagales</taxon>
        <taxon>Orchidaceae</taxon>
        <taxon>Apostasioideae</taxon>
        <taxon>Apostasia</taxon>
    </lineage>
</organism>
<gene>
    <name evidence="2" type="ORF">AXF42_Ash002267</name>
</gene>
<dbReference type="AlphaFoldDB" id="A0A2I0AN35"/>